<keyword evidence="2" id="KW-0132">Cell division</keyword>
<keyword evidence="1" id="KW-0963">Cytoplasm</keyword>
<evidence type="ECO:0000256" key="2">
    <source>
        <dbReference type="ARBA" id="ARBA00022618"/>
    </source>
</evidence>
<dbReference type="PANTHER" id="PTHR34298:SF2">
    <property type="entry name" value="SEGREGATION AND CONDENSATION PROTEIN B"/>
    <property type="match status" value="1"/>
</dbReference>
<dbReference type="Pfam" id="PF04079">
    <property type="entry name" value="SMC_ScpB"/>
    <property type="match status" value="1"/>
</dbReference>
<keyword evidence="3" id="KW-0159">Chromosome partition</keyword>
<evidence type="ECO:0008006" key="6">
    <source>
        <dbReference type="Google" id="ProtNLM"/>
    </source>
</evidence>
<dbReference type="PIRSF" id="PIRSF019345">
    <property type="entry name" value="ScpB"/>
    <property type="match status" value="1"/>
</dbReference>
<proteinExistence type="predicted"/>
<reference evidence="5" key="1">
    <citation type="submission" date="2018-05" db="EMBL/GenBank/DDBJ databases">
        <authorList>
            <person name="Lanie J.A."/>
            <person name="Ng W.-L."/>
            <person name="Kazmierczak K.M."/>
            <person name="Andrzejewski T.M."/>
            <person name="Davidsen T.M."/>
            <person name="Wayne K.J."/>
            <person name="Tettelin H."/>
            <person name="Glass J.I."/>
            <person name="Rusch D."/>
            <person name="Podicherti R."/>
            <person name="Tsui H.-C.T."/>
            <person name="Winkler M.E."/>
        </authorList>
    </citation>
    <scope>NUCLEOTIDE SEQUENCE</scope>
</reference>
<organism evidence="5">
    <name type="scientific">marine metagenome</name>
    <dbReference type="NCBI Taxonomy" id="408172"/>
    <lineage>
        <taxon>unclassified sequences</taxon>
        <taxon>metagenomes</taxon>
        <taxon>ecological metagenomes</taxon>
    </lineage>
</organism>
<evidence type="ECO:0000256" key="3">
    <source>
        <dbReference type="ARBA" id="ARBA00022829"/>
    </source>
</evidence>
<dbReference type="GO" id="GO:0051301">
    <property type="term" value="P:cell division"/>
    <property type="evidence" value="ECO:0007669"/>
    <property type="project" value="UniProtKB-KW"/>
</dbReference>
<dbReference type="InterPro" id="IPR036390">
    <property type="entry name" value="WH_DNA-bd_sf"/>
</dbReference>
<protein>
    <recommendedName>
        <fullName evidence="6">SMC-Scp complex subunit ScpB</fullName>
    </recommendedName>
</protein>
<accession>A0A381PJV1</accession>
<gene>
    <name evidence="5" type="ORF">METZ01_LOCUS20145</name>
</gene>
<dbReference type="GO" id="GO:0051304">
    <property type="term" value="P:chromosome separation"/>
    <property type="evidence" value="ECO:0007669"/>
    <property type="project" value="InterPro"/>
</dbReference>
<name>A0A381PJV1_9ZZZZ</name>
<dbReference type="Gene3D" id="1.10.10.10">
    <property type="entry name" value="Winged helix-like DNA-binding domain superfamily/Winged helix DNA-binding domain"/>
    <property type="match status" value="2"/>
</dbReference>
<evidence type="ECO:0000313" key="5">
    <source>
        <dbReference type="EMBL" id="SUZ67291.1"/>
    </source>
</evidence>
<dbReference type="SUPFAM" id="SSF46785">
    <property type="entry name" value="Winged helix' DNA-binding domain"/>
    <property type="match status" value="2"/>
</dbReference>
<dbReference type="NCBIfam" id="TIGR00281">
    <property type="entry name" value="SMC-Scp complex subunit ScpB"/>
    <property type="match status" value="1"/>
</dbReference>
<evidence type="ECO:0000256" key="4">
    <source>
        <dbReference type="ARBA" id="ARBA00023306"/>
    </source>
</evidence>
<dbReference type="PANTHER" id="PTHR34298">
    <property type="entry name" value="SEGREGATION AND CONDENSATION PROTEIN B"/>
    <property type="match status" value="1"/>
</dbReference>
<evidence type="ECO:0000256" key="1">
    <source>
        <dbReference type="ARBA" id="ARBA00022490"/>
    </source>
</evidence>
<keyword evidence="4" id="KW-0131">Cell cycle</keyword>
<dbReference type="InterPro" id="IPR005234">
    <property type="entry name" value="ScpB_csome_segregation"/>
</dbReference>
<dbReference type="InterPro" id="IPR036388">
    <property type="entry name" value="WH-like_DNA-bd_sf"/>
</dbReference>
<dbReference type="EMBL" id="UINC01001007">
    <property type="protein sequence ID" value="SUZ67291.1"/>
    <property type="molecule type" value="Genomic_DNA"/>
</dbReference>
<dbReference type="AlphaFoldDB" id="A0A381PJV1"/>
<sequence>MTTLEQKQALETILFVATKPLSPKQLAEMIGDCETGQVRELVLELNTAYEKTGRVFRIDPVADGLQMHTLPEHKKWAQSLETVKTIKLSPAVMETLAIIAYKQPLTRAGIEFIRGVDSSHTIRRLMQQKLVRIVGREMLPGRPGLYGTTKSFLEVFGLTKLKHLPALSELDMSKLPEKSQLELPLESEEE</sequence>